<keyword evidence="1" id="KW-0472">Membrane</keyword>
<reference evidence="3" key="1">
    <citation type="submission" date="2022-11" db="UniProtKB">
        <authorList>
            <consortium name="WormBaseParasite"/>
        </authorList>
    </citation>
    <scope>IDENTIFICATION</scope>
</reference>
<feature type="transmembrane region" description="Helical" evidence="1">
    <location>
        <begin position="79"/>
        <end position="104"/>
    </location>
</feature>
<protein>
    <submittedName>
        <fullName evidence="3">G-protein coupled receptors family 1 profile domain-containing protein</fullName>
    </submittedName>
</protein>
<dbReference type="Proteomes" id="UP000887540">
    <property type="component" value="Unplaced"/>
</dbReference>
<feature type="transmembrane region" description="Helical" evidence="1">
    <location>
        <begin position="35"/>
        <end position="53"/>
    </location>
</feature>
<evidence type="ECO:0000256" key="1">
    <source>
        <dbReference type="SAM" id="Phobius"/>
    </source>
</evidence>
<evidence type="ECO:0000313" key="2">
    <source>
        <dbReference type="Proteomes" id="UP000887540"/>
    </source>
</evidence>
<dbReference type="AlphaFoldDB" id="A0A914DBY4"/>
<organism evidence="2 3">
    <name type="scientific">Acrobeloides nanus</name>
    <dbReference type="NCBI Taxonomy" id="290746"/>
    <lineage>
        <taxon>Eukaryota</taxon>
        <taxon>Metazoa</taxon>
        <taxon>Ecdysozoa</taxon>
        <taxon>Nematoda</taxon>
        <taxon>Chromadorea</taxon>
        <taxon>Rhabditida</taxon>
        <taxon>Tylenchina</taxon>
        <taxon>Cephalobomorpha</taxon>
        <taxon>Cephaloboidea</taxon>
        <taxon>Cephalobidae</taxon>
        <taxon>Acrobeloides</taxon>
    </lineage>
</organism>
<keyword evidence="2" id="KW-1185">Reference proteome</keyword>
<dbReference type="InterPro" id="IPR019422">
    <property type="entry name" value="7TM_GPCR_serpentine_rcpt_Srh"/>
</dbReference>
<accession>A0A914DBY4</accession>
<dbReference type="WBParaSite" id="ACRNAN_scaffold23253.g14233.t1">
    <property type="protein sequence ID" value="ACRNAN_scaffold23253.g14233.t1"/>
    <property type="gene ID" value="ACRNAN_scaffold23253.g14233"/>
</dbReference>
<dbReference type="Pfam" id="PF10318">
    <property type="entry name" value="7TM_GPCR_Srh"/>
    <property type="match status" value="1"/>
</dbReference>
<sequence>MPAMNYVIRLEPSISGCNAYSCGTLTAQLIAATEGLAVLAIPVSIVVIIAIYIKRMKYLATQNMSNATMKSNRMLMKSLVIHIAIIVVFLVIPVIMFIGIAVIANEEYNIILE</sequence>
<evidence type="ECO:0000313" key="3">
    <source>
        <dbReference type="WBParaSite" id="ACRNAN_scaffold23253.g14233.t1"/>
    </source>
</evidence>
<name>A0A914DBY4_9BILA</name>
<keyword evidence="1" id="KW-0812">Transmembrane</keyword>
<keyword evidence="1" id="KW-1133">Transmembrane helix</keyword>
<proteinExistence type="predicted"/>